<dbReference type="Pfam" id="PF00404">
    <property type="entry name" value="Dockerin_1"/>
    <property type="match status" value="1"/>
</dbReference>
<dbReference type="Gene3D" id="1.10.1330.10">
    <property type="entry name" value="Dockerin domain"/>
    <property type="match status" value="1"/>
</dbReference>
<dbReference type="EMBL" id="CP042912">
    <property type="protein sequence ID" value="QEG20359.1"/>
    <property type="molecule type" value="Genomic_DNA"/>
</dbReference>
<proteinExistence type="predicted"/>
<protein>
    <recommendedName>
        <fullName evidence="4">Dockerin type I repeat protein</fullName>
    </recommendedName>
</protein>
<dbReference type="InterPro" id="IPR036439">
    <property type="entry name" value="Dockerin_dom_sf"/>
</dbReference>
<gene>
    <name evidence="2" type="ORF">MFFC18_02060</name>
</gene>
<dbReference type="KEGG" id="mff:MFFC18_02060"/>
<accession>A0A5B9P4D6</accession>
<dbReference type="PROSITE" id="PS00018">
    <property type="entry name" value="EF_HAND_1"/>
    <property type="match status" value="1"/>
</dbReference>
<evidence type="ECO:0000313" key="2">
    <source>
        <dbReference type="EMBL" id="QEG20359.1"/>
    </source>
</evidence>
<dbReference type="GO" id="GO:0000272">
    <property type="term" value="P:polysaccharide catabolic process"/>
    <property type="evidence" value="ECO:0007669"/>
    <property type="project" value="InterPro"/>
</dbReference>
<evidence type="ECO:0000256" key="1">
    <source>
        <dbReference type="SAM" id="MobiDB-lite"/>
    </source>
</evidence>
<name>A0A5B9P4D6_9BACT</name>
<evidence type="ECO:0008006" key="4">
    <source>
        <dbReference type="Google" id="ProtNLM"/>
    </source>
</evidence>
<feature type="region of interest" description="Disordered" evidence="1">
    <location>
        <begin position="261"/>
        <end position="300"/>
    </location>
</feature>
<reference evidence="2 3" key="1">
    <citation type="submission" date="2019-08" db="EMBL/GenBank/DDBJ databases">
        <title>Deep-cultivation of Planctomycetes and their phenomic and genomic characterization uncovers novel biology.</title>
        <authorList>
            <person name="Wiegand S."/>
            <person name="Jogler M."/>
            <person name="Boedeker C."/>
            <person name="Pinto D."/>
            <person name="Vollmers J."/>
            <person name="Rivas-Marin E."/>
            <person name="Kohn T."/>
            <person name="Peeters S.H."/>
            <person name="Heuer A."/>
            <person name="Rast P."/>
            <person name="Oberbeckmann S."/>
            <person name="Bunk B."/>
            <person name="Jeske O."/>
            <person name="Meyerdierks A."/>
            <person name="Storesund J.E."/>
            <person name="Kallscheuer N."/>
            <person name="Luecker S."/>
            <person name="Lage O.M."/>
            <person name="Pohl T."/>
            <person name="Merkel B.J."/>
            <person name="Hornburger P."/>
            <person name="Mueller R.-W."/>
            <person name="Bruemmer F."/>
            <person name="Labrenz M."/>
            <person name="Spormann A.M."/>
            <person name="Op den Camp H."/>
            <person name="Overmann J."/>
            <person name="Amann R."/>
            <person name="Jetten M.S.M."/>
            <person name="Mascher T."/>
            <person name="Medema M.H."/>
            <person name="Devos D.P."/>
            <person name="Kaster A.-K."/>
            <person name="Ovreas L."/>
            <person name="Rohde M."/>
            <person name="Galperin M.Y."/>
            <person name="Jogler C."/>
        </authorList>
    </citation>
    <scope>NUCLEOTIDE SEQUENCE [LARGE SCALE GENOMIC DNA]</scope>
    <source>
        <strain evidence="2 3">FC18</strain>
    </source>
</reference>
<sequence>MVTDKVALRPGETASFQNYTSYDKGINAVAIDMEDLPSTVDWADFRFATGRTDDPETWDEIEFQDAIVLRGEGVAATDRVMFFWDDYSIRNTWLEVRVLANESTGLIADQVYYFGNAVGETGNSVTNARVDANDVSAVRNNLSGFFTVDATNPYDINRDGRVNATDVSLVRNNLSGFFGLPLISPPADNGFGLASGRGNLTDAGFDGRFVANEALDQRSPNRKIDFSIDTGDGMEDLRGSRKEALGQNVFDGRDRFFTTNKKSDTDSVEQNLQREGDHLPKILSADAKPLATQAGIPTPR</sequence>
<dbReference type="RefSeq" id="WP_075082613.1">
    <property type="nucleotide sequence ID" value="NZ_CP042912.1"/>
</dbReference>
<organism evidence="2 3">
    <name type="scientific">Mariniblastus fucicola</name>
    <dbReference type="NCBI Taxonomy" id="980251"/>
    <lineage>
        <taxon>Bacteria</taxon>
        <taxon>Pseudomonadati</taxon>
        <taxon>Planctomycetota</taxon>
        <taxon>Planctomycetia</taxon>
        <taxon>Pirellulales</taxon>
        <taxon>Pirellulaceae</taxon>
        <taxon>Mariniblastus</taxon>
    </lineage>
</organism>
<dbReference type="OrthoDB" id="233860at2"/>
<dbReference type="SUPFAM" id="SSF63446">
    <property type="entry name" value="Type I dockerin domain"/>
    <property type="match status" value="1"/>
</dbReference>
<dbReference type="AlphaFoldDB" id="A0A5B9P4D6"/>
<dbReference type="InterPro" id="IPR002105">
    <property type="entry name" value="Dockerin_1_rpt"/>
</dbReference>
<dbReference type="GO" id="GO:0004553">
    <property type="term" value="F:hydrolase activity, hydrolyzing O-glycosyl compounds"/>
    <property type="evidence" value="ECO:0007669"/>
    <property type="project" value="InterPro"/>
</dbReference>
<dbReference type="InterPro" id="IPR018247">
    <property type="entry name" value="EF_Hand_1_Ca_BS"/>
</dbReference>
<keyword evidence="3" id="KW-1185">Reference proteome</keyword>
<dbReference type="Proteomes" id="UP000322214">
    <property type="component" value="Chromosome"/>
</dbReference>
<evidence type="ECO:0000313" key="3">
    <source>
        <dbReference type="Proteomes" id="UP000322214"/>
    </source>
</evidence>